<evidence type="ECO:0000256" key="3">
    <source>
        <dbReference type="ARBA" id="ARBA00022475"/>
    </source>
</evidence>
<keyword evidence="3" id="KW-1003">Cell membrane</keyword>
<dbReference type="STRING" id="1073325.SAMN05444483_10518"/>
<evidence type="ECO:0008006" key="12">
    <source>
        <dbReference type="Google" id="ProtNLM"/>
    </source>
</evidence>
<dbReference type="AlphaFoldDB" id="A0A1M5H7E6"/>
<evidence type="ECO:0000259" key="8">
    <source>
        <dbReference type="Pfam" id="PF04239"/>
    </source>
</evidence>
<dbReference type="InterPro" id="IPR023090">
    <property type="entry name" value="UPF0702_alpha/beta_dom_sf"/>
</dbReference>
<dbReference type="InterPro" id="IPR048454">
    <property type="entry name" value="YetF_N"/>
</dbReference>
<name>A0A1M5H7E6_SALEC</name>
<keyword evidence="5 7" id="KW-1133">Transmembrane helix</keyword>
<feature type="domain" description="YetF-like N-terminal transmembrane" evidence="9">
    <location>
        <begin position="24"/>
        <end position="86"/>
    </location>
</feature>
<evidence type="ECO:0000256" key="5">
    <source>
        <dbReference type="ARBA" id="ARBA00022989"/>
    </source>
</evidence>
<dbReference type="GO" id="GO:0005886">
    <property type="term" value="C:plasma membrane"/>
    <property type="evidence" value="ECO:0007669"/>
    <property type="project" value="UniProtKB-SubCell"/>
</dbReference>
<evidence type="ECO:0000256" key="7">
    <source>
        <dbReference type="SAM" id="Phobius"/>
    </source>
</evidence>
<feature type="transmembrane region" description="Helical" evidence="7">
    <location>
        <begin position="44"/>
        <end position="61"/>
    </location>
</feature>
<feature type="domain" description="YetF C-terminal" evidence="8">
    <location>
        <begin position="89"/>
        <end position="170"/>
    </location>
</feature>
<protein>
    <recommendedName>
        <fullName evidence="12">DUF421 domain-containing protein</fullName>
    </recommendedName>
</protein>
<dbReference type="Pfam" id="PF04239">
    <property type="entry name" value="DUF421"/>
    <property type="match status" value="1"/>
</dbReference>
<reference evidence="11" key="1">
    <citation type="submission" date="2016-11" db="EMBL/GenBank/DDBJ databases">
        <authorList>
            <person name="Varghese N."/>
            <person name="Submissions S."/>
        </authorList>
    </citation>
    <scope>NUCLEOTIDE SEQUENCE [LARGE SCALE GENOMIC DNA]</scope>
    <source>
        <strain evidence="11">DSM 24579</strain>
    </source>
</reference>
<evidence type="ECO:0000256" key="1">
    <source>
        <dbReference type="ARBA" id="ARBA00004651"/>
    </source>
</evidence>
<dbReference type="PANTHER" id="PTHR34582">
    <property type="entry name" value="UPF0702 TRANSMEMBRANE PROTEIN YCAP"/>
    <property type="match status" value="1"/>
</dbReference>
<accession>A0A1M5H7E6</accession>
<evidence type="ECO:0000256" key="2">
    <source>
        <dbReference type="ARBA" id="ARBA00006448"/>
    </source>
</evidence>
<sequence length="173" mass="19160">MEKWFEASATSLIAIAVSAIGIYIAIILFTRLAGKRSFSKMSSFDFAMTIAIGSIIASSILSSSVSLLQGVFGLAVVYLLQSCVAFLRRYNWFQEGVDNSPLLLMDGQNILYENLRKARVTESDLRSKLREANVIELSEVRAVIFEATGDISVLHSANDDKNLESWLLKDVQD</sequence>
<evidence type="ECO:0000313" key="11">
    <source>
        <dbReference type="Proteomes" id="UP000183945"/>
    </source>
</evidence>
<evidence type="ECO:0000256" key="4">
    <source>
        <dbReference type="ARBA" id="ARBA00022692"/>
    </source>
</evidence>
<dbReference type="Proteomes" id="UP000183945">
    <property type="component" value="Unassembled WGS sequence"/>
</dbReference>
<proteinExistence type="inferred from homology"/>
<organism evidence="10 11">
    <name type="scientific">Salegentibacter echinorum</name>
    <dbReference type="NCBI Taxonomy" id="1073325"/>
    <lineage>
        <taxon>Bacteria</taxon>
        <taxon>Pseudomonadati</taxon>
        <taxon>Bacteroidota</taxon>
        <taxon>Flavobacteriia</taxon>
        <taxon>Flavobacteriales</taxon>
        <taxon>Flavobacteriaceae</taxon>
        <taxon>Salegentibacter</taxon>
    </lineage>
</organism>
<dbReference type="RefSeq" id="WP_072879148.1">
    <property type="nucleotide sequence ID" value="NZ_FQVT01000005.1"/>
</dbReference>
<evidence type="ECO:0000256" key="6">
    <source>
        <dbReference type="ARBA" id="ARBA00023136"/>
    </source>
</evidence>
<comment type="subcellular location">
    <subcellularLocation>
        <location evidence="1">Cell membrane</location>
        <topology evidence="1">Multi-pass membrane protein</topology>
    </subcellularLocation>
</comment>
<keyword evidence="6 7" id="KW-0472">Membrane</keyword>
<evidence type="ECO:0000259" key="9">
    <source>
        <dbReference type="Pfam" id="PF20730"/>
    </source>
</evidence>
<dbReference type="OrthoDB" id="9793799at2"/>
<feature type="transmembrane region" description="Helical" evidence="7">
    <location>
        <begin position="12"/>
        <end position="32"/>
    </location>
</feature>
<dbReference type="PANTHER" id="PTHR34582:SF6">
    <property type="entry name" value="UPF0702 TRANSMEMBRANE PROTEIN YCAP"/>
    <property type="match status" value="1"/>
</dbReference>
<dbReference type="InterPro" id="IPR007353">
    <property type="entry name" value="DUF421"/>
</dbReference>
<dbReference type="EMBL" id="FQVT01000005">
    <property type="protein sequence ID" value="SHG11836.1"/>
    <property type="molecule type" value="Genomic_DNA"/>
</dbReference>
<comment type="similarity">
    <text evidence="2">Belongs to the UPF0702 family.</text>
</comment>
<keyword evidence="4 7" id="KW-0812">Transmembrane</keyword>
<keyword evidence="11" id="KW-1185">Reference proteome</keyword>
<evidence type="ECO:0000313" key="10">
    <source>
        <dbReference type="EMBL" id="SHG11836.1"/>
    </source>
</evidence>
<gene>
    <name evidence="10" type="ORF">SAMN05444483_10518</name>
</gene>
<dbReference type="Gene3D" id="3.30.240.20">
    <property type="entry name" value="bsu07140 like domains"/>
    <property type="match status" value="1"/>
</dbReference>
<dbReference type="Pfam" id="PF20730">
    <property type="entry name" value="YetF_N"/>
    <property type="match status" value="1"/>
</dbReference>